<reference evidence="4 5" key="1">
    <citation type="journal article" date="2018" name="Biotechnol. Biofuels">
        <title>Integrative visual omics of the white-rot fungus Polyporus brumalis exposes the biotechnological potential of its oxidative enzymes for delignifying raw plant biomass.</title>
        <authorList>
            <person name="Miyauchi S."/>
            <person name="Rancon A."/>
            <person name="Drula E."/>
            <person name="Hage H."/>
            <person name="Chaduli D."/>
            <person name="Favel A."/>
            <person name="Grisel S."/>
            <person name="Henrissat B."/>
            <person name="Herpoel-Gimbert I."/>
            <person name="Ruiz-Duenas F.J."/>
            <person name="Chevret D."/>
            <person name="Hainaut M."/>
            <person name="Lin J."/>
            <person name="Wang M."/>
            <person name="Pangilinan J."/>
            <person name="Lipzen A."/>
            <person name="Lesage-Meessen L."/>
            <person name="Navarro D."/>
            <person name="Riley R."/>
            <person name="Grigoriev I.V."/>
            <person name="Zhou S."/>
            <person name="Raouche S."/>
            <person name="Rosso M.N."/>
        </authorList>
    </citation>
    <scope>NUCLEOTIDE SEQUENCE [LARGE SCALE GENOMIC DNA]</scope>
    <source>
        <strain evidence="4 5">BRFM 1820</strain>
    </source>
</reference>
<dbReference type="InterPro" id="IPR045340">
    <property type="entry name" value="DUF6533"/>
</dbReference>
<keyword evidence="2" id="KW-0812">Transmembrane</keyword>
<evidence type="ECO:0000313" key="4">
    <source>
        <dbReference type="EMBL" id="RDX40554.1"/>
    </source>
</evidence>
<feature type="compositionally biased region" description="Low complexity" evidence="1">
    <location>
        <begin position="334"/>
        <end position="348"/>
    </location>
</feature>
<dbReference type="EMBL" id="KZ857549">
    <property type="protein sequence ID" value="RDX40554.1"/>
    <property type="molecule type" value="Genomic_DNA"/>
</dbReference>
<keyword evidence="5" id="KW-1185">Reference proteome</keyword>
<dbReference type="Proteomes" id="UP000256964">
    <property type="component" value="Unassembled WGS sequence"/>
</dbReference>
<evidence type="ECO:0000256" key="1">
    <source>
        <dbReference type="SAM" id="MobiDB-lite"/>
    </source>
</evidence>
<dbReference type="AlphaFoldDB" id="A0A371CJU3"/>
<name>A0A371CJU3_9APHY</name>
<gene>
    <name evidence="4" type="ORF">OH76DRAFT_1490190</name>
</gene>
<dbReference type="STRING" id="139420.A0A371CJU3"/>
<evidence type="ECO:0000259" key="3">
    <source>
        <dbReference type="Pfam" id="PF20151"/>
    </source>
</evidence>
<keyword evidence="2" id="KW-1133">Transmembrane helix</keyword>
<accession>A0A371CJU3</accession>
<feature type="transmembrane region" description="Helical" evidence="2">
    <location>
        <begin position="126"/>
        <end position="148"/>
    </location>
</feature>
<feature type="transmembrane region" description="Helical" evidence="2">
    <location>
        <begin position="210"/>
        <end position="232"/>
    </location>
</feature>
<feature type="region of interest" description="Disordered" evidence="1">
    <location>
        <begin position="310"/>
        <end position="348"/>
    </location>
</feature>
<keyword evidence="2" id="KW-0472">Membrane</keyword>
<sequence>MPRLRPPWLYSNLHILGVTALWQLRARFTHCKLVFATLNLSDPAVIFIYDAFVTFDREMACFWPAERTGASLLFYANKWIALTNYVMIFVPCSVVQNALAAMRVLQLVPGAIFSALRAYALSRSKLVGLVVLALSLAPVGANLVHFGFDPIGVGWLISHVIAHAYLRDRAVILISRVPLIVADMLLIYITWTKLNSRRALGSKRLSLSDILFRDGTTYFIVLFILNVLHLVLSESALFGFPETVGISDVTLFTGPLSSLLISRFLLDLQEADRMVVGLDVDNPLYFSTRNPWDDTPSFISSLGAFINPDLPPLSEDDSESESHVLSHWEEEGGAQASDSAASSPLCSP</sequence>
<feature type="compositionally biased region" description="Basic and acidic residues" evidence="1">
    <location>
        <begin position="320"/>
        <end position="330"/>
    </location>
</feature>
<organism evidence="4 5">
    <name type="scientific">Lentinus brumalis</name>
    <dbReference type="NCBI Taxonomy" id="2498619"/>
    <lineage>
        <taxon>Eukaryota</taxon>
        <taxon>Fungi</taxon>
        <taxon>Dikarya</taxon>
        <taxon>Basidiomycota</taxon>
        <taxon>Agaricomycotina</taxon>
        <taxon>Agaricomycetes</taxon>
        <taxon>Polyporales</taxon>
        <taxon>Polyporaceae</taxon>
        <taxon>Lentinus</taxon>
    </lineage>
</organism>
<protein>
    <recommendedName>
        <fullName evidence="3">DUF6533 domain-containing protein</fullName>
    </recommendedName>
</protein>
<dbReference type="OrthoDB" id="2756573at2759"/>
<evidence type="ECO:0000313" key="5">
    <source>
        <dbReference type="Proteomes" id="UP000256964"/>
    </source>
</evidence>
<proteinExistence type="predicted"/>
<dbReference type="Pfam" id="PF20151">
    <property type="entry name" value="DUF6533"/>
    <property type="match status" value="1"/>
</dbReference>
<evidence type="ECO:0000256" key="2">
    <source>
        <dbReference type="SAM" id="Phobius"/>
    </source>
</evidence>
<feature type="transmembrane region" description="Helical" evidence="2">
    <location>
        <begin position="170"/>
        <end position="189"/>
    </location>
</feature>
<feature type="domain" description="DUF6533" evidence="3">
    <location>
        <begin position="44"/>
        <end position="82"/>
    </location>
</feature>
<feature type="transmembrane region" description="Helical" evidence="2">
    <location>
        <begin position="82"/>
        <end position="105"/>
    </location>
</feature>